<keyword evidence="1" id="KW-0812">Transmembrane</keyword>
<dbReference type="EMBL" id="GBBM01007382">
    <property type="protein sequence ID" value="JAC28036.1"/>
    <property type="molecule type" value="mRNA"/>
</dbReference>
<evidence type="ECO:0000256" key="1">
    <source>
        <dbReference type="SAM" id="Phobius"/>
    </source>
</evidence>
<name>A0A023G1G8_AMBTT</name>
<feature type="transmembrane region" description="Helical" evidence="1">
    <location>
        <begin position="37"/>
        <end position="61"/>
    </location>
</feature>
<feature type="transmembrane region" description="Helical" evidence="1">
    <location>
        <begin position="139"/>
        <end position="161"/>
    </location>
</feature>
<accession>A0A023G1G8</accession>
<proteinExistence type="evidence at transcript level"/>
<feature type="non-terminal residue" evidence="2">
    <location>
        <position position="183"/>
    </location>
</feature>
<dbReference type="AlphaFoldDB" id="A0A023G1G8"/>
<evidence type="ECO:0000313" key="2">
    <source>
        <dbReference type="EMBL" id="JAC28036.1"/>
    </source>
</evidence>
<keyword evidence="1" id="KW-1133">Transmembrane helix</keyword>
<protein>
    <submittedName>
        <fullName evidence="2">Uncharacterized protein</fullName>
    </submittedName>
</protein>
<sequence length="183" mass="20588">MRWYCNEYVTLLTIRLLTSLIVSLSFIPLLFCDTLFIMRLTCSVDVLSRLIVWVHLLLPWIHMPRMRIMSLSGIFWPSNLTVRSTLVVLDPTLRSSDFSVAQVRPLSLTYSSTHVSASCSLSCFCPSEPRFVQTVMSSAYIACWMPSILLSFLASPIIAMLKSTGEITDPCCVPFRGVVKVPT</sequence>
<organism evidence="2">
    <name type="scientific">Amblyomma triste</name>
    <name type="common">Neotropical tick</name>
    <dbReference type="NCBI Taxonomy" id="251400"/>
    <lineage>
        <taxon>Eukaryota</taxon>
        <taxon>Metazoa</taxon>
        <taxon>Ecdysozoa</taxon>
        <taxon>Arthropoda</taxon>
        <taxon>Chelicerata</taxon>
        <taxon>Arachnida</taxon>
        <taxon>Acari</taxon>
        <taxon>Parasitiformes</taxon>
        <taxon>Ixodida</taxon>
        <taxon>Ixodoidea</taxon>
        <taxon>Ixodidae</taxon>
        <taxon>Amblyomminae</taxon>
        <taxon>Amblyomma</taxon>
    </lineage>
</organism>
<keyword evidence="1" id="KW-0472">Membrane</keyword>
<reference evidence="2" key="1">
    <citation type="submission" date="2014-03" db="EMBL/GenBank/DDBJ databases">
        <title>The sialotranscriptome of Amblyomma triste, Amblyomma parvum and Amblyomma cajennense ticks, uncovered by 454-based RNA-seq.</title>
        <authorList>
            <person name="Garcia G.R."/>
            <person name="Gardinassi L.G."/>
            <person name="Ribeiro J.M."/>
            <person name="Anatriello E."/>
            <person name="Ferreira B.R."/>
            <person name="Moreira H.N."/>
            <person name="Mafra C."/>
            <person name="Olegario M.M."/>
            <person name="Szabo P.J."/>
            <person name="Miranda-Santos I.K."/>
            <person name="Maruyama S.R."/>
        </authorList>
    </citation>
    <scope>NUCLEOTIDE SEQUENCE</scope>
    <source>
        <strain evidence="2">Mato Grasso do Sul</strain>
        <tissue evidence="2">Salivary glands</tissue>
    </source>
</reference>
<feature type="transmembrane region" description="Helical" evidence="1">
    <location>
        <begin position="12"/>
        <end position="31"/>
    </location>
</feature>